<gene>
    <name evidence="3" type="ORF">SAMN05216236_103203</name>
</gene>
<dbReference type="Pfam" id="PF24096">
    <property type="entry name" value="DUF7379"/>
    <property type="match status" value="1"/>
</dbReference>
<evidence type="ECO:0000313" key="4">
    <source>
        <dbReference type="Proteomes" id="UP000182466"/>
    </source>
</evidence>
<dbReference type="InterPro" id="IPR055803">
    <property type="entry name" value="DUF7379"/>
</dbReference>
<dbReference type="Pfam" id="PF12770">
    <property type="entry name" value="CHAT"/>
    <property type="match status" value="1"/>
</dbReference>
<dbReference type="GO" id="GO:0008374">
    <property type="term" value="F:O-acyltransferase activity"/>
    <property type="evidence" value="ECO:0007669"/>
    <property type="project" value="InterPro"/>
</dbReference>
<dbReference type="OrthoDB" id="869379at2"/>
<dbReference type="GO" id="GO:0006629">
    <property type="term" value="P:lipid metabolic process"/>
    <property type="evidence" value="ECO:0007669"/>
    <property type="project" value="InterPro"/>
</dbReference>
<accession>A0A1I6Z3I9</accession>
<organism evidence="3 4">
    <name type="scientific">Sedimentitalea nanhaiensis</name>
    <dbReference type="NCBI Taxonomy" id="999627"/>
    <lineage>
        <taxon>Bacteria</taxon>
        <taxon>Pseudomonadati</taxon>
        <taxon>Pseudomonadota</taxon>
        <taxon>Alphaproteobacteria</taxon>
        <taxon>Rhodobacterales</taxon>
        <taxon>Paracoccaceae</taxon>
        <taxon>Sedimentitalea</taxon>
    </lineage>
</organism>
<dbReference type="SUPFAM" id="SSF53474">
    <property type="entry name" value="alpha/beta-Hydrolases"/>
    <property type="match status" value="2"/>
</dbReference>
<dbReference type="InterPro" id="IPR029058">
    <property type="entry name" value="AB_hydrolase_fold"/>
</dbReference>
<proteinExistence type="predicted"/>
<sequence>MAKIFLPGHPVVQIEDEVFWPPQLSGVMTGKVIGAGQVPRGRGADDQPGVFAVENARPTDIVEIELEDGLKIWQSVESTETDFQHGISRSGADQALLLPRQLTFGGAGSQSRGLGSHLVHAIRIMRGDPVGKLGKNAALSLARKIEDTINPGFYRCTRKVKDGVGTFDLTAAKPQDIPADDRILVLVHGTFSSTDGSFGELAIAPSRDVWGPLEAAYPGGIYALEHRSVTESPVKNAADLVNALPKGAHVSLMSHSRGGMIAELVCRAARRDVTKQGAIDDIDLQIFNKVKGRTAQINELKTLRDALAEKTPRVDRVVRVAGPLAGTTLASERLDRYLSVALNVFELIPILRRTGAADLLKSFLMACIRTKADPQTLPGLEAMMPASPLTRMLNRPDVIYENGLRVIGGDTEGGGILHRLGVLAADLFYRADHDFVVDTASMIRGGLRSRPTKPFLAKGSEVSHFSYFYNPATQREIVAAAIEEHANLLTLPTSRGMPALDATEPDDFPDLVSRGGSNDPVCFILPGILGSHLHQDNTWIWTNPLQIMFGGMDRIRIERDDVNSTKPIGSYYWDLCRFMTRTHRVIPFDYDWRLSILDQGHASPGAKLSALVEAELERSDRPIRFLAHSMGGLVVRAMFHARPDLWNRVKLRNGSRFVMLGTPNCGAFSMMHTLLGRAEAVRKLEIADTRHDLKELMGIVSGLYGGLQLLPNDENGRFVSDQFWDELHALHGENWVKPPRSALQIARDGQRVLAAHRLDPDLTCYVAGVGTDNTISSVRLDPTANGANRIQFFATPQGDGTVTWKSGIPKDVPTWYVNAIHGDMPRAKDAFPAYLDLLETGTTTQLSQQPPRLSRAAVAAETPVVDRPIELYPDQQDILESLMGASKTDAPATPVSTPRTRVSVLHGNLRFASYPVAVGHYADDPMMGAEAALDQCLDHDLSRVRDLGLYPGKLETCEVILRNDRSPQGAIIIGLGQFGSLTPGDLKDTFHKAVLRYGLAWQERHKTGAGSGDAETSLGLSTLLIGHQGTNMTVQQSVEAILQAVAEANQILDTTPIAHLQFVELYDDTAYQAASALDNVRALGRMSKAFQFDGEIRRMQDARVRTRYGKQTDWWQRISVTQNAANAEQLDYVAVTESARSEFQVSVVQPKALQHLLTQRKDGTATSRDVGRLLFELLVPQGLKTFARDNQNILLELDEHTASYPWELMEDDVRAYDFAGAKRSGADQGDTDLEPLVARAPVIRKLIQPGPKIPRATTKVALVVGDPVSNLAALPGAQAEAAEVAELLAKAGWNTHHQNRPENGFDVIKEMMLRPAQLIHLAGHGVYASDDHKRTGMVLGEDLYLSVPEIEQMRYVPEMVFLNCCHLGHVGTAVNEIAASLSVAFIKRGARAVVAAGWEVDDTAANLFARNFYSSMLAGDSFGRAVHIARRQVFQTHFKTNTWGAYQCYGDPDYRFRETSGRASGRPRALRYYSVRHASKAAQNIAESAASGRASGDALLAKLIGIESSAKDGWKTDSEWCASMGLAYARIDAFDLAIPHLERSLAQPDSAGSLYIIQKLQDLRVRQAVGIWQSSKDGGARKAAAGRLRDAVEAALSCYTKLDDLANGTLTPKRECLKGSALKRLALVQTGAGRKSALTDMARCYGSAMKIAFETHPDRIELYAALNWLTGSIVSGAGDIDAATVAVWLDRLATEGNNQNRAAPGFWTAVVPPQIDILRALHDPLYATEEQLDGIRQQIDGAWRRGGAFRQAQALRDQIAFVKLMTGGADRRRSEWLDKVERHVCDLTQQ</sequence>
<feature type="domain" description="CHAT" evidence="1">
    <location>
        <begin position="1169"/>
        <end position="1451"/>
    </location>
</feature>
<evidence type="ECO:0000313" key="3">
    <source>
        <dbReference type="EMBL" id="SFT57245.1"/>
    </source>
</evidence>
<dbReference type="InterPro" id="IPR046880">
    <property type="entry name" value="TPR-S"/>
</dbReference>
<dbReference type="STRING" id="999627.SAMN05216236_103203"/>
<dbReference type="InterPro" id="IPR024983">
    <property type="entry name" value="CHAT_dom"/>
</dbReference>
<feature type="domain" description="DUF7379" evidence="2">
    <location>
        <begin position="184"/>
        <end position="275"/>
    </location>
</feature>
<dbReference type="RefSeq" id="WP_027262550.1">
    <property type="nucleotide sequence ID" value="NZ_FPAW01000003.1"/>
</dbReference>
<dbReference type="Proteomes" id="UP000182466">
    <property type="component" value="Unassembled WGS sequence"/>
</dbReference>
<dbReference type="InterPro" id="IPR003386">
    <property type="entry name" value="LACT/PDAT_acylTrfase"/>
</dbReference>
<name>A0A1I6Z3I9_9RHOB</name>
<keyword evidence="4" id="KW-1185">Reference proteome</keyword>
<evidence type="ECO:0000259" key="2">
    <source>
        <dbReference type="Pfam" id="PF24096"/>
    </source>
</evidence>
<protein>
    <submittedName>
        <fullName evidence="3">Lecithin:cholesterol acyltransferase</fullName>
    </submittedName>
</protein>
<reference evidence="3 4" key="1">
    <citation type="submission" date="2016-10" db="EMBL/GenBank/DDBJ databases">
        <authorList>
            <person name="de Groot N.N."/>
        </authorList>
    </citation>
    <scope>NUCLEOTIDE SEQUENCE [LARGE SCALE GENOMIC DNA]</scope>
    <source>
        <strain evidence="3 4">CGMCC 1.10959</strain>
    </source>
</reference>
<dbReference type="EMBL" id="FPAW01000003">
    <property type="protein sequence ID" value="SFT57245.1"/>
    <property type="molecule type" value="Genomic_DNA"/>
</dbReference>
<dbReference type="Pfam" id="PF20308">
    <property type="entry name" value="TPR-S"/>
    <property type="match status" value="1"/>
</dbReference>
<keyword evidence="3" id="KW-0012">Acyltransferase</keyword>
<dbReference type="Gene3D" id="3.40.50.1820">
    <property type="entry name" value="alpha/beta hydrolase"/>
    <property type="match status" value="2"/>
</dbReference>
<evidence type="ECO:0000259" key="1">
    <source>
        <dbReference type="Pfam" id="PF12770"/>
    </source>
</evidence>
<dbReference type="eggNOG" id="COG4995">
    <property type="taxonomic scope" value="Bacteria"/>
</dbReference>
<keyword evidence="3" id="KW-0808">Transferase</keyword>
<dbReference type="eggNOG" id="COG1075">
    <property type="taxonomic scope" value="Bacteria"/>
</dbReference>
<dbReference type="Pfam" id="PF02450">
    <property type="entry name" value="LCAT"/>
    <property type="match status" value="1"/>
</dbReference>